<name>A0AAW1HNL1_SAPOF</name>
<evidence type="ECO:0000256" key="1">
    <source>
        <dbReference type="ARBA" id="ARBA00004123"/>
    </source>
</evidence>
<dbReference type="SUPFAM" id="SSF48452">
    <property type="entry name" value="TPR-like"/>
    <property type="match status" value="1"/>
</dbReference>
<feature type="region of interest" description="Disordered" evidence="7">
    <location>
        <begin position="1"/>
        <end position="66"/>
    </location>
</feature>
<dbReference type="InterPro" id="IPR012677">
    <property type="entry name" value="Nucleotide-bd_a/b_plait_sf"/>
</dbReference>
<feature type="compositionally biased region" description="Basic and acidic residues" evidence="7">
    <location>
        <begin position="627"/>
        <end position="648"/>
    </location>
</feature>
<feature type="compositionally biased region" description="Low complexity" evidence="7">
    <location>
        <begin position="53"/>
        <end position="63"/>
    </location>
</feature>
<dbReference type="GO" id="GO:0006397">
    <property type="term" value="P:mRNA processing"/>
    <property type="evidence" value="ECO:0007669"/>
    <property type="project" value="UniProtKB-KW"/>
</dbReference>
<dbReference type="InterPro" id="IPR035979">
    <property type="entry name" value="RBD_domain_sf"/>
</dbReference>
<keyword evidence="10" id="KW-1185">Reference proteome</keyword>
<keyword evidence="2" id="KW-0507">mRNA processing</keyword>
<protein>
    <recommendedName>
        <fullName evidence="8">RRM domain-containing protein</fullName>
    </recommendedName>
</protein>
<dbReference type="GO" id="GO:0008380">
    <property type="term" value="P:RNA splicing"/>
    <property type="evidence" value="ECO:0007669"/>
    <property type="project" value="UniProtKB-KW"/>
</dbReference>
<feature type="domain" description="RRM" evidence="8">
    <location>
        <begin position="668"/>
        <end position="745"/>
    </location>
</feature>
<evidence type="ECO:0000256" key="5">
    <source>
        <dbReference type="ARBA" id="ARBA00023242"/>
    </source>
</evidence>
<gene>
    <name evidence="9" type="ORF">RND81_11G182000</name>
</gene>
<proteinExistence type="predicted"/>
<dbReference type="AlphaFoldDB" id="A0AAW1HNL1"/>
<feature type="compositionally biased region" description="Acidic residues" evidence="7">
    <location>
        <begin position="42"/>
        <end position="52"/>
    </location>
</feature>
<feature type="region of interest" description="Disordered" evidence="7">
    <location>
        <begin position="741"/>
        <end position="833"/>
    </location>
</feature>
<keyword evidence="6" id="KW-0694">RNA-binding</keyword>
<feature type="compositionally biased region" description="Low complexity" evidence="7">
    <location>
        <begin position="778"/>
        <end position="791"/>
    </location>
</feature>
<evidence type="ECO:0000313" key="9">
    <source>
        <dbReference type="EMBL" id="KAK9678015.1"/>
    </source>
</evidence>
<organism evidence="9 10">
    <name type="scientific">Saponaria officinalis</name>
    <name type="common">Common soapwort</name>
    <name type="synonym">Lychnis saponaria</name>
    <dbReference type="NCBI Taxonomy" id="3572"/>
    <lineage>
        <taxon>Eukaryota</taxon>
        <taxon>Viridiplantae</taxon>
        <taxon>Streptophyta</taxon>
        <taxon>Embryophyta</taxon>
        <taxon>Tracheophyta</taxon>
        <taxon>Spermatophyta</taxon>
        <taxon>Magnoliopsida</taxon>
        <taxon>eudicotyledons</taxon>
        <taxon>Gunneridae</taxon>
        <taxon>Pentapetalae</taxon>
        <taxon>Caryophyllales</taxon>
        <taxon>Caryophyllaceae</taxon>
        <taxon>Caryophylleae</taxon>
        <taxon>Saponaria</taxon>
    </lineage>
</organism>
<evidence type="ECO:0000313" key="10">
    <source>
        <dbReference type="Proteomes" id="UP001443914"/>
    </source>
</evidence>
<dbReference type="SMART" id="SM00386">
    <property type="entry name" value="HAT"/>
    <property type="match status" value="8"/>
</dbReference>
<accession>A0AAW1HNL1</accession>
<dbReference type="PANTHER" id="PTHR17204">
    <property type="entry name" value="PRE-MRNA PROCESSING PROTEIN PRP39-RELATED"/>
    <property type="match status" value="1"/>
</dbReference>
<dbReference type="GO" id="GO:0005634">
    <property type="term" value="C:nucleus"/>
    <property type="evidence" value="ECO:0007669"/>
    <property type="project" value="UniProtKB-SubCell"/>
</dbReference>
<evidence type="ECO:0000256" key="6">
    <source>
        <dbReference type="PROSITE-ProRule" id="PRU00176"/>
    </source>
</evidence>
<dbReference type="PANTHER" id="PTHR17204:SF25">
    <property type="entry name" value="RRM DOMAIN-CONTAINING PROTEIN"/>
    <property type="match status" value="1"/>
</dbReference>
<keyword evidence="5" id="KW-0539">Nucleus</keyword>
<dbReference type="SUPFAM" id="SSF54928">
    <property type="entry name" value="RNA-binding domain, RBD"/>
    <property type="match status" value="1"/>
</dbReference>
<reference evidence="9" key="1">
    <citation type="submission" date="2024-03" db="EMBL/GenBank/DDBJ databases">
        <title>WGS assembly of Saponaria officinalis var. Norfolk2.</title>
        <authorList>
            <person name="Jenkins J."/>
            <person name="Shu S."/>
            <person name="Grimwood J."/>
            <person name="Barry K."/>
            <person name="Goodstein D."/>
            <person name="Schmutz J."/>
            <person name="Leebens-Mack J."/>
            <person name="Osbourn A."/>
        </authorList>
    </citation>
    <scope>NUCLEOTIDE SEQUENCE [LARGE SCALE GENOMIC DNA]</scope>
    <source>
        <strain evidence="9">JIC</strain>
    </source>
</reference>
<dbReference type="Gene3D" id="3.30.70.330">
    <property type="match status" value="1"/>
</dbReference>
<comment type="subcellular location">
    <subcellularLocation>
        <location evidence="1">Nucleus</location>
    </subcellularLocation>
</comment>
<dbReference type="SMART" id="SM00360">
    <property type="entry name" value="RRM"/>
    <property type="match status" value="1"/>
</dbReference>
<dbReference type="InterPro" id="IPR003107">
    <property type="entry name" value="HAT"/>
</dbReference>
<evidence type="ECO:0000256" key="2">
    <source>
        <dbReference type="ARBA" id="ARBA00022664"/>
    </source>
</evidence>
<keyword evidence="4" id="KW-0508">mRNA splicing</keyword>
<feature type="region of interest" description="Disordered" evidence="7">
    <location>
        <begin position="576"/>
        <end position="662"/>
    </location>
</feature>
<dbReference type="InterPro" id="IPR000504">
    <property type="entry name" value="RRM_dom"/>
</dbReference>
<keyword evidence="3" id="KW-0677">Repeat</keyword>
<dbReference type="PROSITE" id="PS50102">
    <property type="entry name" value="RRM"/>
    <property type="match status" value="1"/>
</dbReference>
<dbReference type="InterPro" id="IPR011990">
    <property type="entry name" value="TPR-like_helical_dom_sf"/>
</dbReference>
<feature type="compositionally biased region" description="Basic and acidic residues" evidence="7">
    <location>
        <begin position="581"/>
        <end position="592"/>
    </location>
</feature>
<feature type="compositionally biased region" description="Low complexity" evidence="7">
    <location>
        <begin position="27"/>
        <end position="41"/>
    </location>
</feature>
<dbReference type="GO" id="GO:0003723">
    <property type="term" value="F:RNA binding"/>
    <property type="evidence" value="ECO:0007669"/>
    <property type="project" value="UniProtKB-UniRule"/>
</dbReference>
<dbReference type="Pfam" id="PF00076">
    <property type="entry name" value="RRM_1"/>
    <property type="match status" value="1"/>
</dbReference>
<comment type="caution">
    <text evidence="9">The sequence shown here is derived from an EMBL/GenBank/DDBJ whole genome shotgun (WGS) entry which is preliminary data.</text>
</comment>
<evidence type="ECO:0000256" key="4">
    <source>
        <dbReference type="ARBA" id="ARBA00023187"/>
    </source>
</evidence>
<sequence length="843" mass="95602">MAAIELDLPQEQTTVEPKPDDNGEPLTTASTATTSAKSSSDSDSDSDSDTEAEQSSQLQTLESELSRNPANYDAHVQYIQLLRKMGEIEKLRQAREAMSQIFPLTPQMWQEWAKDELTMSTGSEAVPKIEKLYERGVSDYLSVLLWCDYLEFVQEHVPSIRECSAAGVSKARHLFERALTASGLHFSDGSKIWEAYKDFEQAICLTIDESDVEGKEKQIQRVRNLYQRQLSVPLADMKSNLLAYKMWEVEQGNDLDVNSDDLNGISPHVASAYKKAMELYTARIDLEEQILKPDVPDSERLPLFKRYLKFEESAGDPARVQILYERAIAEFPIASDLWLDYTRYMDKTLKVGDVIKNVISRATRNCPWVGELWVRYLLCLERARAPEEDVSLVFEKALQCTFLSYEEYLDLFLTRIDGLRRRISAADQMQVLDYAVIRDTFQRASDYLSPQIKGTEALLRLHAYWARLELILAKDIIAARGVWESLLKISATMLEAWQGYINMEIEKGNLNEARSIYRRCYGKRFPGSGSEDICQSWLRFEREFGTLEDYDTATMKVSARLEELLLFRLKQESKTVATSSEVKEHPSKTGAREKRKLAPNTYEDQTPSKRQKDNNDSATKVVKKNKGKEQNVDEREVEETGKKLDKDQNTNASGKQPMSAKPRYTDQCTAFVSNLSLDATYEQLHKFFSDVGGVQSIRLLKNKFTGKSRGLAYVDFSDDEHLNAALQKNKRMFMKSRISIARSDPAKSKKHSGGHQNSDKEGSRILSGEQARSKTEGSSQSSKPSMDQSSSGKESGEDAVQLKGKVTFAVPRNVQTAKKQKAGGVEDETPKSNAEFRDIFIKK</sequence>
<dbReference type="Gene3D" id="1.25.40.10">
    <property type="entry name" value="Tetratricopeptide repeat domain"/>
    <property type="match status" value="2"/>
</dbReference>
<evidence type="ECO:0000256" key="3">
    <source>
        <dbReference type="ARBA" id="ARBA00022737"/>
    </source>
</evidence>
<dbReference type="EMBL" id="JBDFQZ010000011">
    <property type="protein sequence ID" value="KAK9678015.1"/>
    <property type="molecule type" value="Genomic_DNA"/>
</dbReference>
<dbReference type="Pfam" id="PF05843">
    <property type="entry name" value="Suf"/>
    <property type="match status" value="1"/>
</dbReference>
<evidence type="ECO:0000256" key="7">
    <source>
        <dbReference type="SAM" id="MobiDB-lite"/>
    </source>
</evidence>
<feature type="compositionally biased region" description="Basic and acidic residues" evidence="7">
    <location>
        <begin position="606"/>
        <end position="615"/>
    </location>
</feature>
<dbReference type="Proteomes" id="UP001443914">
    <property type="component" value="Unassembled WGS sequence"/>
</dbReference>
<dbReference type="InterPro" id="IPR008847">
    <property type="entry name" value="Suf"/>
</dbReference>
<evidence type="ECO:0000259" key="8">
    <source>
        <dbReference type="PROSITE" id="PS50102"/>
    </source>
</evidence>